<organism evidence="1 2">
    <name type="scientific">Streptomyces canus</name>
    <dbReference type="NCBI Taxonomy" id="58343"/>
    <lineage>
        <taxon>Bacteria</taxon>
        <taxon>Bacillati</taxon>
        <taxon>Actinomycetota</taxon>
        <taxon>Actinomycetes</taxon>
        <taxon>Kitasatosporales</taxon>
        <taxon>Streptomycetaceae</taxon>
        <taxon>Streptomyces</taxon>
        <taxon>Streptomyces aurantiacus group</taxon>
    </lineage>
</organism>
<reference evidence="1" key="1">
    <citation type="submission" date="2023-07" db="EMBL/GenBank/DDBJ databases">
        <title>Comparative genomics of wheat-associated soil bacteria to identify genetic determinants of phenazine resistance.</title>
        <authorList>
            <person name="Mouncey N."/>
        </authorList>
    </citation>
    <scope>NUCLEOTIDE SEQUENCE</scope>
    <source>
        <strain evidence="1">V4I22</strain>
    </source>
</reference>
<evidence type="ECO:0000313" key="2">
    <source>
        <dbReference type="Proteomes" id="UP001234216"/>
    </source>
</evidence>
<evidence type="ECO:0000313" key="1">
    <source>
        <dbReference type="EMBL" id="MDQ0904784.1"/>
    </source>
</evidence>
<comment type="caution">
    <text evidence="1">The sequence shown here is derived from an EMBL/GenBank/DDBJ whole genome shotgun (WGS) entry which is preliminary data.</text>
</comment>
<accession>A0AAW8F4P7</accession>
<gene>
    <name evidence="1" type="ORF">QFZ22_000769</name>
</gene>
<protein>
    <submittedName>
        <fullName evidence="1">Uncharacterized protein</fullName>
    </submittedName>
</protein>
<sequence length="45" mass="4640">MGIPGAKSEAGSRDDGHPVTDLACRVQGALGDLHLLALIGGMPRW</sequence>
<proteinExistence type="predicted"/>
<dbReference type="Proteomes" id="UP001234216">
    <property type="component" value="Unassembled WGS sequence"/>
</dbReference>
<name>A0AAW8F4P7_9ACTN</name>
<dbReference type="EMBL" id="JAUSZV010000005">
    <property type="protein sequence ID" value="MDQ0904784.1"/>
    <property type="molecule type" value="Genomic_DNA"/>
</dbReference>
<dbReference type="AlphaFoldDB" id="A0AAW8F4P7"/>